<name>A0ABY2D1V4_9GAMM</name>
<dbReference type="CDD" id="cd06225">
    <property type="entry name" value="HAMP"/>
    <property type="match status" value="1"/>
</dbReference>
<dbReference type="SMART" id="SM00304">
    <property type="entry name" value="HAMP"/>
    <property type="match status" value="1"/>
</dbReference>
<dbReference type="EMBL" id="SLTR01000563">
    <property type="protein sequence ID" value="TDA79949.1"/>
    <property type="molecule type" value="Genomic_DNA"/>
</dbReference>
<protein>
    <submittedName>
        <fullName evidence="2">HAMP domain-containing protein</fullName>
    </submittedName>
</protein>
<comment type="caution">
    <text evidence="2">The sequence shown here is derived from an EMBL/GenBank/DDBJ whole genome shotgun (WGS) entry which is preliminary data.</text>
</comment>
<organism evidence="2 3">
    <name type="scientific">Halomonas marinisediminis</name>
    <dbReference type="NCBI Taxonomy" id="2546095"/>
    <lineage>
        <taxon>Bacteria</taxon>
        <taxon>Pseudomonadati</taxon>
        <taxon>Pseudomonadota</taxon>
        <taxon>Gammaproteobacteria</taxon>
        <taxon>Oceanospirillales</taxon>
        <taxon>Halomonadaceae</taxon>
        <taxon>Halomonas</taxon>
    </lineage>
</organism>
<feature type="domain" description="HAMP" evidence="1">
    <location>
        <begin position="17"/>
        <end position="69"/>
    </location>
</feature>
<evidence type="ECO:0000259" key="1">
    <source>
        <dbReference type="PROSITE" id="PS50885"/>
    </source>
</evidence>
<reference evidence="2 3" key="1">
    <citation type="submission" date="2019-03" db="EMBL/GenBank/DDBJ databases">
        <title>Halomonas marinisediminis sp. nov., a moderately halophilic bacterium isolated from the Bohai Gulf.</title>
        <authorList>
            <person name="Ji X."/>
        </authorList>
    </citation>
    <scope>NUCLEOTIDE SEQUENCE [LARGE SCALE GENOMIC DNA]</scope>
    <source>
        <strain evidence="2 3">204</strain>
    </source>
</reference>
<dbReference type="RefSeq" id="WP_132045817.1">
    <property type="nucleotide sequence ID" value="NZ_SLTR01000563.1"/>
</dbReference>
<dbReference type="SUPFAM" id="SSF158472">
    <property type="entry name" value="HAMP domain-like"/>
    <property type="match status" value="1"/>
</dbReference>
<dbReference type="Pfam" id="PF00672">
    <property type="entry name" value="HAMP"/>
    <property type="match status" value="1"/>
</dbReference>
<feature type="non-terminal residue" evidence="2">
    <location>
        <position position="1"/>
    </location>
</feature>
<proteinExistence type="predicted"/>
<sequence length="86" mass="9525">VVSVALVAAMLLVYARRRLIGRLSEISQRIVAVARGDYGNPMPISGHDEIGRMEKALNILRRRAQDEARLRDSLEEAVIARTGDVV</sequence>
<dbReference type="Gene3D" id="6.10.340.10">
    <property type="match status" value="1"/>
</dbReference>
<feature type="non-terminal residue" evidence="2">
    <location>
        <position position="86"/>
    </location>
</feature>
<evidence type="ECO:0000313" key="2">
    <source>
        <dbReference type="EMBL" id="TDA79949.1"/>
    </source>
</evidence>
<keyword evidence="3" id="KW-1185">Reference proteome</keyword>
<dbReference type="PROSITE" id="PS50885">
    <property type="entry name" value="HAMP"/>
    <property type="match status" value="1"/>
</dbReference>
<dbReference type="Proteomes" id="UP000294823">
    <property type="component" value="Unassembled WGS sequence"/>
</dbReference>
<evidence type="ECO:0000313" key="3">
    <source>
        <dbReference type="Proteomes" id="UP000294823"/>
    </source>
</evidence>
<dbReference type="InterPro" id="IPR003660">
    <property type="entry name" value="HAMP_dom"/>
</dbReference>
<gene>
    <name evidence="2" type="ORF">E0702_17810</name>
</gene>
<accession>A0ABY2D1V4</accession>